<keyword evidence="4" id="KW-1185">Reference proteome</keyword>
<dbReference type="PANTHER" id="PTHR13992:SF5">
    <property type="entry name" value="NUCLEAR RECEPTOR COREPRESSOR 1"/>
    <property type="match status" value="1"/>
</dbReference>
<evidence type="ECO:0000256" key="1">
    <source>
        <dbReference type="ARBA" id="ARBA00010097"/>
    </source>
</evidence>
<organism evidence="3 4">
    <name type="scientific">Goodea atripinnis</name>
    <dbReference type="NCBI Taxonomy" id="208336"/>
    <lineage>
        <taxon>Eukaryota</taxon>
        <taxon>Metazoa</taxon>
        <taxon>Chordata</taxon>
        <taxon>Craniata</taxon>
        <taxon>Vertebrata</taxon>
        <taxon>Euteleostomi</taxon>
        <taxon>Actinopterygii</taxon>
        <taxon>Neopterygii</taxon>
        <taxon>Teleostei</taxon>
        <taxon>Neoteleostei</taxon>
        <taxon>Acanthomorphata</taxon>
        <taxon>Ovalentaria</taxon>
        <taxon>Atherinomorphae</taxon>
        <taxon>Cyprinodontiformes</taxon>
        <taxon>Goodeidae</taxon>
        <taxon>Goodea</taxon>
    </lineage>
</organism>
<gene>
    <name evidence="3" type="ORF">GOODEAATRI_017029</name>
</gene>
<feature type="region of interest" description="Disordered" evidence="2">
    <location>
        <begin position="1"/>
        <end position="21"/>
    </location>
</feature>
<proteinExistence type="inferred from homology"/>
<feature type="compositionally biased region" description="Low complexity" evidence="2">
    <location>
        <begin position="1"/>
        <end position="16"/>
    </location>
</feature>
<comment type="similarity">
    <text evidence="1">Belongs to the N-CoR nuclear receptor corepressors family.</text>
</comment>
<reference evidence="3 4" key="1">
    <citation type="submission" date="2021-06" db="EMBL/GenBank/DDBJ databases">
        <authorList>
            <person name="Palmer J.M."/>
        </authorList>
    </citation>
    <scope>NUCLEOTIDE SEQUENCE [LARGE SCALE GENOMIC DNA]</scope>
    <source>
        <strain evidence="3 4">GA_2019</strain>
        <tissue evidence="3">Muscle</tissue>
    </source>
</reference>
<dbReference type="Proteomes" id="UP001476798">
    <property type="component" value="Unassembled WGS sequence"/>
</dbReference>
<name>A0ABV0P4Y0_9TELE</name>
<evidence type="ECO:0000256" key="2">
    <source>
        <dbReference type="SAM" id="MobiDB-lite"/>
    </source>
</evidence>
<sequence length="196" mass="21677">MSSSSGYPPSQGSFSSEQSRYPPHSVQYTFTGGRHQQTTLIHRVEDACPYSPSSTLGLKGTFTPSSKQQILCIFTLDLFSFVHMYSGFVVCSLFHKYVSCLLLSARPPERRHGYDPQFHSVTGQAEHEALEAKRPRMETITESHINRTPPAAGGVVLPMPHTVQDSLRAAVEVRKVGCNVCFACSCLPFWLLLNPG</sequence>
<accession>A0ABV0P4Y0</accession>
<protein>
    <submittedName>
        <fullName evidence="3">Uncharacterized protein</fullName>
    </submittedName>
</protein>
<comment type="caution">
    <text evidence="3">The sequence shown here is derived from an EMBL/GenBank/DDBJ whole genome shotgun (WGS) entry which is preliminary data.</text>
</comment>
<dbReference type="PANTHER" id="PTHR13992">
    <property type="entry name" value="NUCLEAR RECEPTOR CO-REPRESSOR RELATED NCOR"/>
    <property type="match status" value="1"/>
</dbReference>
<dbReference type="InterPro" id="IPR051571">
    <property type="entry name" value="N-CoR_corepressor"/>
</dbReference>
<evidence type="ECO:0000313" key="3">
    <source>
        <dbReference type="EMBL" id="MEQ2178720.1"/>
    </source>
</evidence>
<dbReference type="EMBL" id="JAHRIO010061323">
    <property type="protein sequence ID" value="MEQ2178720.1"/>
    <property type="molecule type" value="Genomic_DNA"/>
</dbReference>
<evidence type="ECO:0000313" key="4">
    <source>
        <dbReference type="Proteomes" id="UP001476798"/>
    </source>
</evidence>